<gene>
    <name evidence="8" type="ORF">TAPDE_005383</name>
</gene>
<feature type="region of interest" description="Disordered" evidence="6">
    <location>
        <begin position="32"/>
        <end position="63"/>
    </location>
</feature>
<dbReference type="SUPFAM" id="SSF53254">
    <property type="entry name" value="Phosphoglycerate mutase-like"/>
    <property type="match status" value="1"/>
</dbReference>
<dbReference type="PROSITE" id="PS00175">
    <property type="entry name" value="PG_MUTASE"/>
    <property type="match status" value="1"/>
</dbReference>
<dbReference type="GO" id="GO:0003873">
    <property type="term" value="F:6-phosphofructo-2-kinase activity"/>
    <property type="evidence" value="ECO:0007669"/>
    <property type="project" value="UniProtKB-EC"/>
</dbReference>
<evidence type="ECO:0000313" key="8">
    <source>
        <dbReference type="EMBL" id="CCG84837.1"/>
    </source>
</evidence>
<dbReference type="Gene3D" id="3.40.50.1240">
    <property type="entry name" value="Phosphoglycerate mutase-like"/>
    <property type="match status" value="1"/>
</dbReference>
<evidence type="ECO:0000256" key="3">
    <source>
        <dbReference type="ARBA" id="ARBA00022840"/>
    </source>
</evidence>
<keyword evidence="2" id="KW-0547">Nucleotide-binding</keyword>
<protein>
    <recommendedName>
        <fullName evidence="1">6-phosphofructo-2-kinase</fullName>
        <ecNumber evidence="1">2.7.1.105</ecNumber>
    </recommendedName>
</protein>
<evidence type="ECO:0000256" key="4">
    <source>
        <dbReference type="ARBA" id="ARBA00052669"/>
    </source>
</evidence>
<dbReference type="GO" id="GO:0006003">
    <property type="term" value="P:fructose 2,6-bisphosphate metabolic process"/>
    <property type="evidence" value="ECO:0007669"/>
    <property type="project" value="InterPro"/>
</dbReference>
<dbReference type="CDD" id="cd07067">
    <property type="entry name" value="HP_PGM_like"/>
    <property type="match status" value="1"/>
</dbReference>
<dbReference type="PRINTS" id="PR00991">
    <property type="entry name" value="6PFRUCTKNASE"/>
</dbReference>
<evidence type="ECO:0000256" key="6">
    <source>
        <dbReference type="SAM" id="MobiDB-lite"/>
    </source>
</evidence>
<dbReference type="GO" id="GO:0005524">
    <property type="term" value="F:ATP binding"/>
    <property type="evidence" value="ECO:0007669"/>
    <property type="project" value="UniProtKB-KW"/>
</dbReference>
<dbReference type="PANTHER" id="PTHR10606:SF32">
    <property type="entry name" value="6-PHOSPHOFRUCTO-2-KINASE 1"/>
    <property type="match status" value="1"/>
</dbReference>
<comment type="caution">
    <text evidence="8">The sequence shown here is derived from an EMBL/GenBank/DDBJ whole genome shotgun (WGS) entry which is preliminary data.</text>
</comment>
<dbReference type="Proteomes" id="UP000013776">
    <property type="component" value="Unassembled WGS sequence"/>
</dbReference>
<dbReference type="SUPFAM" id="SSF52540">
    <property type="entry name" value="P-loop containing nucleoside triphosphate hydrolases"/>
    <property type="match status" value="1"/>
</dbReference>
<dbReference type="SMART" id="SM00855">
    <property type="entry name" value="PGAM"/>
    <property type="match status" value="1"/>
</dbReference>
<evidence type="ECO:0000256" key="1">
    <source>
        <dbReference type="ARBA" id="ARBA00012130"/>
    </source>
</evidence>
<dbReference type="PANTHER" id="PTHR10606">
    <property type="entry name" value="6-PHOSPHOFRUCTO-2-KINASE/FRUCTOSE-2,6-BISPHOSPHATASE"/>
    <property type="match status" value="1"/>
</dbReference>
<dbReference type="InterPro" id="IPR027417">
    <property type="entry name" value="P-loop_NTPase"/>
</dbReference>
<evidence type="ECO:0000259" key="7">
    <source>
        <dbReference type="Pfam" id="PF01591"/>
    </source>
</evidence>
<dbReference type="InterPro" id="IPR013078">
    <property type="entry name" value="His_Pase_superF_clade-1"/>
</dbReference>
<evidence type="ECO:0000256" key="2">
    <source>
        <dbReference type="ARBA" id="ARBA00022741"/>
    </source>
</evidence>
<name>R4XG31_TAPDE</name>
<dbReference type="Pfam" id="PF00300">
    <property type="entry name" value="His_Phos_1"/>
    <property type="match status" value="1"/>
</dbReference>
<proteinExistence type="predicted"/>
<keyword evidence="3" id="KW-0067">ATP-binding</keyword>
<dbReference type="FunFam" id="3.40.50.300:FF:000644">
    <property type="entry name" value="GpmB, Fructose-2,6-bisphosphatase"/>
    <property type="match status" value="1"/>
</dbReference>
<organism evidence="8 9">
    <name type="scientific">Taphrina deformans (strain PYCC 5710 / ATCC 11124 / CBS 356.35 / IMI 108563 / JCM 9778 / NBRC 8474)</name>
    <name type="common">Peach leaf curl fungus</name>
    <name type="synonym">Lalaria deformans</name>
    <dbReference type="NCBI Taxonomy" id="1097556"/>
    <lineage>
        <taxon>Eukaryota</taxon>
        <taxon>Fungi</taxon>
        <taxon>Dikarya</taxon>
        <taxon>Ascomycota</taxon>
        <taxon>Taphrinomycotina</taxon>
        <taxon>Taphrinomycetes</taxon>
        <taxon>Taphrinales</taxon>
        <taxon>Taphrinaceae</taxon>
        <taxon>Taphrina</taxon>
    </lineage>
</organism>
<dbReference type="Gene3D" id="3.40.50.300">
    <property type="entry name" value="P-loop containing nucleotide triphosphate hydrolases"/>
    <property type="match status" value="1"/>
</dbReference>
<feature type="compositionally biased region" description="Polar residues" evidence="6">
    <location>
        <begin position="44"/>
        <end position="56"/>
    </location>
</feature>
<accession>R4XG31</accession>
<comment type="catalytic activity">
    <reaction evidence="4">
        <text>beta-D-fructose 6-phosphate + ATP = beta-D-fructose 2,6-bisphosphate + ADP + H(+)</text>
        <dbReference type="Rhea" id="RHEA:15653"/>
        <dbReference type="ChEBI" id="CHEBI:15378"/>
        <dbReference type="ChEBI" id="CHEBI:30616"/>
        <dbReference type="ChEBI" id="CHEBI:57634"/>
        <dbReference type="ChEBI" id="CHEBI:58579"/>
        <dbReference type="ChEBI" id="CHEBI:456216"/>
        <dbReference type="EC" id="2.7.1.105"/>
    </reaction>
</comment>
<sequence length="562" mass="63835">MPSTFTNSHTNTLDDLETTRFLLQKTSLAMTRGTVQRNRGDTPYSASATPIQTAPSSPRLAPRAQTLSVPGVTTSRISPNGAIVQTASKLVIVMVGLPARGKSYIVKKLARYFNWSGHNCRIFNCGDRRRQHVNNSVQDADFFDSKNVEAQTVREQLAMQTLESLIKWVVTENGTVGILDATNSTRKRRMAIMQRIHQEEDLKVLFVESICTDTELLEANMRLKLQGPDYKGRDPVEALNDFKNRVKNYEAAYETIGAMEEANDESFVQIINVGKKLVTHNIEGFLAGQAVFFLLNLNLAERLIFITRHGESEDNVQGYLGGNAPLTARGAKYAAALTRLIEQERAKFRRHQLDQWQFHPRTIPAPDDHWVANPQPRDGYYSDATPPLEKPFSVWTSSLTRSKQTAINFDDQFYDVKEFKIMDEIDSGICEGLTYEMIEKQLPQEYEARRKNKLYYRYPGGESYLDVVHRLSPVVVEVERAKHHILIISHRVISRILLSYFLNLTQEQATNLEIPLEVCYCIVPRSYGADLCKYSWDEPSNTFVEEVITGGLQSVHFTGIRT</sequence>
<keyword evidence="9" id="KW-1185">Reference proteome</keyword>
<reference evidence="8 9" key="1">
    <citation type="journal article" date="2013" name="MBio">
        <title>Genome sequencing of the plant pathogen Taphrina deformans, the causal agent of peach leaf curl.</title>
        <authorList>
            <person name="Cisse O.H."/>
            <person name="Almeida J.M.G.C.F."/>
            <person name="Fonseca A."/>
            <person name="Kumar A.A."/>
            <person name="Salojaervi J."/>
            <person name="Overmyer K."/>
            <person name="Hauser P.M."/>
            <person name="Pagni M."/>
        </authorList>
    </citation>
    <scope>NUCLEOTIDE SEQUENCE [LARGE SCALE GENOMIC DNA]</scope>
    <source>
        <strain evidence="9">PYCC 5710 / ATCC 11124 / CBS 356.35 / IMI 108563 / JCM 9778 / NBRC 8474</strain>
    </source>
</reference>
<dbReference type="STRING" id="1097556.R4XG31"/>
<dbReference type="VEuPathDB" id="FungiDB:TAPDE_005383"/>
<dbReference type="InterPro" id="IPR001345">
    <property type="entry name" value="PG/BPGM_mutase_AS"/>
</dbReference>
<feature type="domain" description="6-phosphofructo-2-kinase" evidence="7">
    <location>
        <begin position="86"/>
        <end position="299"/>
    </location>
</feature>
<evidence type="ECO:0000313" key="9">
    <source>
        <dbReference type="Proteomes" id="UP000013776"/>
    </source>
</evidence>
<dbReference type="EMBL" id="CAHR02000322">
    <property type="protein sequence ID" value="CCG84837.1"/>
    <property type="molecule type" value="Genomic_DNA"/>
</dbReference>
<dbReference type="AlphaFoldDB" id="R4XG31"/>
<dbReference type="Pfam" id="PF01591">
    <property type="entry name" value="6PF2K"/>
    <property type="match status" value="1"/>
</dbReference>
<dbReference type="GO" id="GO:0006000">
    <property type="term" value="P:fructose metabolic process"/>
    <property type="evidence" value="ECO:0007669"/>
    <property type="project" value="InterPro"/>
</dbReference>
<dbReference type="GO" id="GO:0005829">
    <property type="term" value="C:cytosol"/>
    <property type="evidence" value="ECO:0007669"/>
    <property type="project" value="TreeGrafter"/>
</dbReference>
<evidence type="ECO:0000256" key="5">
    <source>
        <dbReference type="ARBA" id="ARBA00053562"/>
    </source>
</evidence>
<dbReference type="InterPro" id="IPR029033">
    <property type="entry name" value="His_PPase_superfam"/>
</dbReference>
<dbReference type="InterPro" id="IPR003094">
    <property type="entry name" value="6Pfruct_kin"/>
</dbReference>
<comment type="function">
    <text evidence="5">Synthesis of fructose 2,6-bisphosphate.</text>
</comment>
<dbReference type="PIRSF" id="PIRSF000709">
    <property type="entry name" value="6PFK_2-Ptase"/>
    <property type="match status" value="1"/>
</dbReference>
<dbReference type="EC" id="2.7.1.105" evidence="1"/>
<dbReference type="InterPro" id="IPR013079">
    <property type="entry name" value="6Phosfructo_kin"/>
</dbReference>
<dbReference type="eggNOG" id="KOG0234">
    <property type="taxonomic scope" value="Eukaryota"/>
</dbReference>
<dbReference type="OrthoDB" id="267323at2759"/>